<dbReference type="EMBL" id="CAMAPF010000103">
    <property type="protein sequence ID" value="CAH9098892.1"/>
    <property type="molecule type" value="Genomic_DNA"/>
</dbReference>
<gene>
    <name evidence="1" type="ORF">CEPIT_LOCUS14607</name>
</gene>
<comment type="caution">
    <text evidence="1">The sequence shown here is derived from an EMBL/GenBank/DDBJ whole genome shotgun (WGS) entry which is preliminary data.</text>
</comment>
<name>A0AAV0DDP4_9ASTE</name>
<evidence type="ECO:0000313" key="2">
    <source>
        <dbReference type="Proteomes" id="UP001152523"/>
    </source>
</evidence>
<keyword evidence="2" id="KW-1185">Reference proteome</keyword>
<reference evidence="1" key="1">
    <citation type="submission" date="2022-07" db="EMBL/GenBank/DDBJ databases">
        <authorList>
            <person name="Macas J."/>
            <person name="Novak P."/>
            <person name="Neumann P."/>
        </authorList>
    </citation>
    <scope>NUCLEOTIDE SEQUENCE</scope>
</reference>
<proteinExistence type="predicted"/>
<protein>
    <submittedName>
        <fullName evidence="1">Uncharacterized protein</fullName>
    </submittedName>
</protein>
<sequence length="101" mass="12080">MECFSRLMGNKTSRLDFNYHPKFSKLGISLISSYFNMHLMVLGSAFDGFLSFKVSQISILAQVMFTGRWFEFCFVWSQNQEIRVRYRRLRSNRDELMSIRE</sequence>
<evidence type="ECO:0000313" key="1">
    <source>
        <dbReference type="EMBL" id="CAH9098892.1"/>
    </source>
</evidence>
<dbReference type="Proteomes" id="UP001152523">
    <property type="component" value="Unassembled WGS sequence"/>
</dbReference>
<accession>A0AAV0DDP4</accession>
<organism evidence="1 2">
    <name type="scientific">Cuscuta epithymum</name>
    <dbReference type="NCBI Taxonomy" id="186058"/>
    <lineage>
        <taxon>Eukaryota</taxon>
        <taxon>Viridiplantae</taxon>
        <taxon>Streptophyta</taxon>
        <taxon>Embryophyta</taxon>
        <taxon>Tracheophyta</taxon>
        <taxon>Spermatophyta</taxon>
        <taxon>Magnoliopsida</taxon>
        <taxon>eudicotyledons</taxon>
        <taxon>Gunneridae</taxon>
        <taxon>Pentapetalae</taxon>
        <taxon>asterids</taxon>
        <taxon>lamiids</taxon>
        <taxon>Solanales</taxon>
        <taxon>Convolvulaceae</taxon>
        <taxon>Cuscuteae</taxon>
        <taxon>Cuscuta</taxon>
        <taxon>Cuscuta subgen. Cuscuta</taxon>
    </lineage>
</organism>
<dbReference type="AlphaFoldDB" id="A0AAV0DDP4"/>